<name>A0A6J1R1K3_9HYME</name>
<dbReference type="Proteomes" id="UP000504618">
    <property type="component" value="Unplaced"/>
</dbReference>
<dbReference type="GeneID" id="112464944"/>
<protein>
    <submittedName>
        <fullName evidence="6">Glycosyltransferase 25 family member-like isoform X1</fullName>
    </submittedName>
</protein>
<dbReference type="OrthoDB" id="47375at2759"/>
<accession>A0A6J1R1K3</accession>
<dbReference type="CDD" id="cd06532">
    <property type="entry name" value="Glyco_transf_25"/>
    <property type="match status" value="1"/>
</dbReference>
<sequence>MSEYSDPYHKRPMTMGEIGCFLSHYVVWQKVLEHNYKSVMVLEDDVRFEPFFRQKVDYVLAELSDLGIEWDLVYMGRKRLVKSESLVEGSKFLVRAGYSYWTLGYILSESGAKKLIGAMPLEKLIPVDEFLPILSDTHPKKQWVAQFPTRDLIILSTNPLLIYPTHYTGEDGHISDTEDSKLVHDTSTLTDLENREEL</sequence>
<dbReference type="GO" id="GO:0050211">
    <property type="term" value="F:procollagen galactosyltransferase activity"/>
    <property type="evidence" value="ECO:0007669"/>
    <property type="project" value="TreeGrafter"/>
</dbReference>
<dbReference type="PANTHER" id="PTHR10730">
    <property type="entry name" value="PROCOLLAGEN-LYSINE,2-OXOGLUTARATE 5-DIOXYGENASE/GLYCOSYLTRANSFERASE 25 FAMILY MEMBER"/>
    <property type="match status" value="1"/>
</dbReference>
<gene>
    <name evidence="6" type="primary">LOC112464944</name>
</gene>
<dbReference type="PANTHER" id="PTHR10730:SF53">
    <property type="entry name" value="GLYCOSYLTRANSFERASE 25 FAMILY MEMBER"/>
    <property type="match status" value="1"/>
</dbReference>
<organism evidence="5 6">
    <name type="scientific">Temnothorax curvispinosus</name>
    <dbReference type="NCBI Taxonomy" id="300111"/>
    <lineage>
        <taxon>Eukaryota</taxon>
        <taxon>Metazoa</taxon>
        <taxon>Ecdysozoa</taxon>
        <taxon>Arthropoda</taxon>
        <taxon>Hexapoda</taxon>
        <taxon>Insecta</taxon>
        <taxon>Pterygota</taxon>
        <taxon>Neoptera</taxon>
        <taxon>Endopterygota</taxon>
        <taxon>Hymenoptera</taxon>
        <taxon>Apocrita</taxon>
        <taxon>Aculeata</taxon>
        <taxon>Formicoidea</taxon>
        <taxon>Formicidae</taxon>
        <taxon>Myrmicinae</taxon>
        <taxon>Temnothorax</taxon>
    </lineage>
</organism>
<evidence type="ECO:0000256" key="2">
    <source>
        <dbReference type="ARBA" id="ARBA00022676"/>
    </source>
</evidence>
<comment type="similarity">
    <text evidence="1">Belongs to the glycosyltransferase 25 family.</text>
</comment>
<evidence type="ECO:0000313" key="6">
    <source>
        <dbReference type="RefSeq" id="XP_024888008.1"/>
    </source>
</evidence>
<feature type="domain" description="Glycosyl transferase family 25" evidence="4">
    <location>
        <begin position="3"/>
        <end position="130"/>
    </location>
</feature>
<evidence type="ECO:0000256" key="3">
    <source>
        <dbReference type="ARBA" id="ARBA00022679"/>
    </source>
</evidence>
<keyword evidence="5" id="KW-1185">Reference proteome</keyword>
<dbReference type="Pfam" id="PF01755">
    <property type="entry name" value="Glyco_transf_25"/>
    <property type="match status" value="1"/>
</dbReference>
<evidence type="ECO:0000313" key="5">
    <source>
        <dbReference type="Proteomes" id="UP000504618"/>
    </source>
</evidence>
<dbReference type="AlphaFoldDB" id="A0A6J1R1K3"/>
<evidence type="ECO:0000259" key="4">
    <source>
        <dbReference type="Pfam" id="PF01755"/>
    </source>
</evidence>
<evidence type="ECO:0000256" key="1">
    <source>
        <dbReference type="ARBA" id="ARBA00006721"/>
    </source>
</evidence>
<keyword evidence="3" id="KW-0808">Transferase</keyword>
<dbReference type="RefSeq" id="XP_024888008.1">
    <property type="nucleotide sequence ID" value="XM_025032240.1"/>
</dbReference>
<proteinExistence type="inferred from homology"/>
<dbReference type="InterPro" id="IPR002654">
    <property type="entry name" value="Glyco_trans_25"/>
</dbReference>
<dbReference type="InterPro" id="IPR050757">
    <property type="entry name" value="Collagen_mod_GT25"/>
</dbReference>
<keyword evidence="2" id="KW-0328">Glycosyltransferase</keyword>
<reference evidence="6" key="1">
    <citation type="submission" date="2025-08" db="UniProtKB">
        <authorList>
            <consortium name="RefSeq"/>
        </authorList>
    </citation>
    <scope>IDENTIFICATION</scope>
    <source>
        <tissue evidence="6">Whole body</tissue>
    </source>
</reference>